<dbReference type="Proteomes" id="UP000521943">
    <property type="component" value="Unassembled WGS sequence"/>
</dbReference>
<dbReference type="EMBL" id="JACGCI010000158">
    <property type="protein sequence ID" value="KAF6743108.1"/>
    <property type="molecule type" value="Genomic_DNA"/>
</dbReference>
<name>A0A8H6HC37_9AGAR</name>
<comment type="caution">
    <text evidence="2">The sequence shown here is derived from an EMBL/GenBank/DDBJ whole genome shotgun (WGS) entry which is preliminary data.</text>
</comment>
<feature type="region of interest" description="Disordered" evidence="1">
    <location>
        <begin position="1"/>
        <end position="35"/>
    </location>
</feature>
<proteinExistence type="predicted"/>
<evidence type="ECO:0008006" key="4">
    <source>
        <dbReference type="Google" id="ProtNLM"/>
    </source>
</evidence>
<feature type="compositionally biased region" description="Polar residues" evidence="1">
    <location>
        <begin position="348"/>
        <end position="357"/>
    </location>
</feature>
<feature type="region of interest" description="Disordered" evidence="1">
    <location>
        <begin position="280"/>
        <end position="357"/>
    </location>
</feature>
<reference evidence="2 3" key="1">
    <citation type="submission" date="2020-07" db="EMBL/GenBank/DDBJ databases">
        <title>Comparative genomics of pyrophilous fungi reveals a link between fire events and developmental genes.</title>
        <authorList>
            <consortium name="DOE Joint Genome Institute"/>
            <person name="Steindorff A.S."/>
            <person name="Carver A."/>
            <person name="Calhoun S."/>
            <person name="Stillman K."/>
            <person name="Liu H."/>
            <person name="Lipzen A."/>
            <person name="Pangilinan J."/>
            <person name="Labutti K."/>
            <person name="Bruns T.D."/>
            <person name="Grigoriev I.V."/>
        </authorList>
    </citation>
    <scope>NUCLEOTIDE SEQUENCE [LARGE SCALE GENOMIC DNA]</scope>
    <source>
        <strain evidence="2 3">CBS 144469</strain>
    </source>
</reference>
<evidence type="ECO:0000256" key="1">
    <source>
        <dbReference type="SAM" id="MobiDB-lite"/>
    </source>
</evidence>
<organism evidence="2 3">
    <name type="scientific">Ephemerocybe angulata</name>
    <dbReference type="NCBI Taxonomy" id="980116"/>
    <lineage>
        <taxon>Eukaryota</taxon>
        <taxon>Fungi</taxon>
        <taxon>Dikarya</taxon>
        <taxon>Basidiomycota</taxon>
        <taxon>Agaricomycotina</taxon>
        <taxon>Agaricomycetes</taxon>
        <taxon>Agaricomycetidae</taxon>
        <taxon>Agaricales</taxon>
        <taxon>Agaricineae</taxon>
        <taxon>Psathyrellaceae</taxon>
        <taxon>Ephemerocybe</taxon>
    </lineage>
</organism>
<evidence type="ECO:0000313" key="2">
    <source>
        <dbReference type="EMBL" id="KAF6743108.1"/>
    </source>
</evidence>
<gene>
    <name evidence="2" type="ORF">DFP72DRAFT_1080786</name>
</gene>
<sequence length="357" mass="39672">MMHRNGQHIPTHSSSKPSSSATRPPASNPKPGLTSDEDAFLTIRLEWKGRLHQLLEHPASSSSAYGEHGAHRVQRAQTVLGTVATFHRVSNRVWLGMETGLVVVSTVKVYREGGVLEFPVYGIIDLLSVYLCTNILRMFRLLRVILYVEYLSVRRSQHALLAIGFCVVMMLKVFSTLYTSPNAGPQLRRRPTQFASIPPQLGSVSTFYCSFVPSPSPLPPFQLDAPITLAVENSFSTDLVPNRRSASTSTWHARRWRRRFVLLRTDGRHTHLLAPIASVDIPTHRPPYPPTRAEHRHLAQQPAPLDPPPSVPNMPTSAPAPPTTLSPTPWHCDLPSQQHHSSDVLPFTSLTQSADNV</sequence>
<protein>
    <recommendedName>
        <fullName evidence="4">Ion transport domain-containing protein</fullName>
    </recommendedName>
</protein>
<keyword evidence="3" id="KW-1185">Reference proteome</keyword>
<accession>A0A8H6HC37</accession>
<feature type="compositionally biased region" description="Low complexity" evidence="1">
    <location>
        <begin position="10"/>
        <end position="25"/>
    </location>
</feature>
<evidence type="ECO:0000313" key="3">
    <source>
        <dbReference type="Proteomes" id="UP000521943"/>
    </source>
</evidence>
<feature type="compositionally biased region" description="Pro residues" evidence="1">
    <location>
        <begin position="304"/>
        <end position="324"/>
    </location>
</feature>
<dbReference type="OrthoDB" id="415460at2759"/>
<dbReference type="AlphaFoldDB" id="A0A8H6HC37"/>